<protein>
    <recommendedName>
        <fullName evidence="2">dTDP-4-dehydrorhamnose reductase</fullName>
        <ecNumber evidence="2">1.1.1.133</ecNumber>
    </recommendedName>
</protein>
<dbReference type="Gene3D" id="3.40.50.720">
    <property type="entry name" value="NAD(P)-binding Rossmann-like Domain"/>
    <property type="match status" value="1"/>
</dbReference>
<keyword evidence="2" id="KW-0521">NADP</keyword>
<dbReference type="RefSeq" id="WP_091085908.1">
    <property type="nucleotide sequence ID" value="NZ_FOHX01000008.1"/>
</dbReference>
<dbReference type="STRING" id="568860.SAMN05421811_108238"/>
<evidence type="ECO:0000256" key="1">
    <source>
        <dbReference type="ARBA" id="ARBA00010944"/>
    </source>
</evidence>
<organism evidence="4 5">
    <name type="scientific">Nonomuraea wenchangensis</name>
    <dbReference type="NCBI Taxonomy" id="568860"/>
    <lineage>
        <taxon>Bacteria</taxon>
        <taxon>Bacillati</taxon>
        <taxon>Actinomycetota</taxon>
        <taxon>Actinomycetes</taxon>
        <taxon>Streptosporangiales</taxon>
        <taxon>Streptosporangiaceae</taxon>
        <taxon>Nonomuraea</taxon>
    </lineage>
</organism>
<dbReference type="SUPFAM" id="SSF51735">
    <property type="entry name" value="NAD(P)-binding Rossmann-fold domains"/>
    <property type="match status" value="1"/>
</dbReference>
<dbReference type="OrthoDB" id="25118at2"/>
<keyword evidence="2" id="KW-0560">Oxidoreductase</keyword>
<evidence type="ECO:0000313" key="4">
    <source>
        <dbReference type="EMBL" id="SEU25258.1"/>
    </source>
</evidence>
<dbReference type="PANTHER" id="PTHR10491">
    <property type="entry name" value="DTDP-4-DEHYDRORHAMNOSE REDUCTASE"/>
    <property type="match status" value="1"/>
</dbReference>
<comment type="function">
    <text evidence="2">Catalyzes the reduction of dTDP-6-deoxy-L-lyxo-4-hexulose to yield dTDP-L-rhamnose.</text>
</comment>
<name>A0A1I0KKB8_9ACTN</name>
<dbReference type="Proteomes" id="UP000199361">
    <property type="component" value="Unassembled WGS sequence"/>
</dbReference>
<dbReference type="InterPro" id="IPR005913">
    <property type="entry name" value="dTDP_dehydrorham_reduct"/>
</dbReference>
<gene>
    <name evidence="4" type="ORF">SAMN05421811_108238</name>
</gene>
<evidence type="ECO:0000256" key="2">
    <source>
        <dbReference type="RuleBase" id="RU364082"/>
    </source>
</evidence>
<dbReference type="AlphaFoldDB" id="A0A1I0KKB8"/>
<dbReference type="EC" id="1.1.1.133" evidence="2"/>
<dbReference type="Pfam" id="PF04321">
    <property type="entry name" value="RmlD_sub_bind"/>
    <property type="match status" value="1"/>
</dbReference>
<sequence length="280" mass="28567">MRVTVVGGGGFLGGELVRQAAAAGHRVAATCFSRPGRAAAEWRTLDVRDRAAVAAVLAALRPDVVVNAAYRQDDWATTATGAAHVALACAAQGARLVHVSSDAVFSGGAVTYAEDAEPDPISPYGAAKAAAEVAVRAVDPAAAVVRTSLIIGDGGSPQEARVHALATGRADGVLFTDDVRCPVHVRDLAAALLELAASGSAGVHHVAGPDAVSRHELGCLIARRDGLDPARLPAGLRAGSGVPGPADVRLDCTATRRLLRTRLRGVREFLRERAPSGPAG</sequence>
<proteinExistence type="inferred from homology"/>
<dbReference type="GO" id="GO:0008831">
    <property type="term" value="F:dTDP-4-dehydrorhamnose reductase activity"/>
    <property type="evidence" value="ECO:0007669"/>
    <property type="project" value="UniProtKB-EC"/>
</dbReference>
<feature type="domain" description="RmlD-like substrate binding" evidence="3">
    <location>
        <begin position="1"/>
        <end position="271"/>
    </location>
</feature>
<comment type="pathway">
    <text evidence="2">Carbohydrate biosynthesis; dTDP-L-rhamnose biosynthesis.</text>
</comment>
<comment type="similarity">
    <text evidence="1 2">Belongs to the dTDP-4-dehydrorhamnose reductase family.</text>
</comment>
<dbReference type="EMBL" id="FOHX01000008">
    <property type="protein sequence ID" value="SEU25258.1"/>
    <property type="molecule type" value="Genomic_DNA"/>
</dbReference>
<evidence type="ECO:0000259" key="3">
    <source>
        <dbReference type="Pfam" id="PF04321"/>
    </source>
</evidence>
<reference evidence="4 5" key="1">
    <citation type="submission" date="2016-10" db="EMBL/GenBank/DDBJ databases">
        <authorList>
            <person name="de Groot N.N."/>
        </authorList>
    </citation>
    <scope>NUCLEOTIDE SEQUENCE [LARGE SCALE GENOMIC DNA]</scope>
    <source>
        <strain evidence="4 5">CGMCC 4.5598</strain>
    </source>
</reference>
<accession>A0A1I0KKB8</accession>
<dbReference type="InterPro" id="IPR036291">
    <property type="entry name" value="NAD(P)-bd_dom_sf"/>
</dbReference>
<dbReference type="InterPro" id="IPR029903">
    <property type="entry name" value="RmlD-like-bd"/>
</dbReference>
<keyword evidence="5" id="KW-1185">Reference proteome</keyword>
<evidence type="ECO:0000313" key="5">
    <source>
        <dbReference type="Proteomes" id="UP000199361"/>
    </source>
</evidence>
<dbReference type="PANTHER" id="PTHR10491:SF4">
    <property type="entry name" value="METHIONINE ADENOSYLTRANSFERASE 2 SUBUNIT BETA"/>
    <property type="match status" value="1"/>
</dbReference>